<gene>
    <name evidence="2" type="ORF">E4T82_05550</name>
</gene>
<evidence type="ECO:0000259" key="1">
    <source>
        <dbReference type="Pfam" id="PF21939"/>
    </source>
</evidence>
<evidence type="ECO:0000313" key="2">
    <source>
        <dbReference type="EMBL" id="TFU97930.1"/>
    </source>
</evidence>
<dbReference type="EMBL" id="SPPD01000006">
    <property type="protein sequence ID" value="TFU97930.1"/>
    <property type="molecule type" value="Genomic_DNA"/>
</dbReference>
<protein>
    <recommendedName>
        <fullName evidence="1">Baseplate structural protein Gp10 C-terminal domain-containing protein</fullName>
    </recommendedName>
</protein>
<accession>A0A4Y9JA63</accession>
<comment type="caution">
    <text evidence="2">The sequence shown here is derived from an EMBL/GenBank/DDBJ whole genome shotgun (WGS) entry which is preliminary data.</text>
</comment>
<dbReference type="Proteomes" id="UP000297253">
    <property type="component" value="Unassembled WGS sequence"/>
</dbReference>
<dbReference type="Pfam" id="PF05895">
    <property type="entry name" value="DUF859"/>
    <property type="match status" value="1"/>
</dbReference>
<sequence>MAQATFSGQYGHNLTLDVQTGTVSQSIANNQSRVRVWATLITNQYAYPYGITAPLTVHINGGGAIHQVAINTRTSSSYLIWSQEYDITHNSDGSKSFEVSVTLDINSVGYGSATVRQTVNLATIPRASSASVGTGTIGSGLAINIQRASSEFRHTLRYKWFGKSGTIATNVETSTNWTIPLDFANNIPNSTSGTGIIYVDTYKGSSKIGEKSVSFTANVPTVMKPSLTSISVTDTNTAVAHQLGQSVFLQILSNPKVTFGGARGAGGSTITGYRAEIVGKKQSTNANGGTLGAMNYSGTITIRASVTDSRGRTSASIDKQVTVLPYFAPILNFDVIRSGATAGTFTVKRTARVAPITVNGKQLNEMALAFKVAPSGSSNFVADNGPASGTWTTRHELIDSSANLAGTYPANKSFDVIGILSDKFTRSEFRVTVATEKVVVSYDKYGVGVQKIRERGAVDVKGDVYVDGNIIVNNKPIQQHALTSGDSAKGFLARVGSVAPSVSGFAWGLISSFFSRWTGNGVFSSFYTTEKEATQTWTSHDGGAQFGRYRSYSTGEYSEFKAVGIDNFYPVGSIHITTTNTNPSQYMGGTWTRFGNGRMLVGVDESDSYFNAASKTGGSKTISDLKKVGASFGLSSATSYAGRAVVSTSKNNNSAEVNYTPSNMPPYITVYMWRRTA</sequence>
<name>A0A4Y9JA63_9STRE</name>
<feature type="domain" description="Baseplate structural protein Gp10 C-terminal" evidence="1">
    <location>
        <begin position="566"/>
        <end position="676"/>
    </location>
</feature>
<dbReference type="Pfam" id="PF21939">
    <property type="entry name" value="Gp10_C"/>
    <property type="match status" value="1"/>
</dbReference>
<organism evidence="2 3">
    <name type="scientific">Streptococcus cuniculi</name>
    <dbReference type="NCBI Taxonomy" id="1432788"/>
    <lineage>
        <taxon>Bacteria</taxon>
        <taxon>Bacillati</taxon>
        <taxon>Bacillota</taxon>
        <taxon>Bacilli</taxon>
        <taxon>Lactobacillales</taxon>
        <taxon>Streptococcaceae</taxon>
        <taxon>Streptococcus</taxon>
    </lineage>
</organism>
<dbReference type="InterPro" id="IPR053827">
    <property type="entry name" value="Gp10_C"/>
</dbReference>
<dbReference type="InterPro" id="IPR008577">
    <property type="entry name" value="DUF859"/>
</dbReference>
<proteinExistence type="predicted"/>
<dbReference type="OrthoDB" id="2065107at2"/>
<dbReference type="AlphaFoldDB" id="A0A4Y9JA63"/>
<evidence type="ECO:0000313" key="3">
    <source>
        <dbReference type="Proteomes" id="UP000297253"/>
    </source>
</evidence>
<dbReference type="RefSeq" id="WP_135181877.1">
    <property type="nucleotide sequence ID" value="NZ_JADGKZ010000006.1"/>
</dbReference>
<reference evidence="2 3" key="1">
    <citation type="submission" date="2019-03" db="EMBL/GenBank/DDBJ databases">
        <title>Diversity of the mouse oral microbiome.</title>
        <authorList>
            <person name="Joseph S."/>
            <person name="Aduse-Opoku J."/>
            <person name="Curtis M."/>
            <person name="Wade W."/>
            <person name="Hashim A."/>
        </authorList>
    </citation>
    <scope>NUCLEOTIDE SEQUENCE [LARGE SCALE GENOMIC DNA]</scope>
    <source>
        <strain evidence="2 3">WM131</strain>
    </source>
</reference>